<comment type="caution">
    <text evidence="1">The sequence shown here is derived from an EMBL/GenBank/DDBJ whole genome shotgun (WGS) entry which is preliminary data.</text>
</comment>
<evidence type="ECO:0000313" key="1">
    <source>
        <dbReference type="EMBL" id="KAK9233698.1"/>
    </source>
</evidence>
<accession>A0ACC3SPV3</accession>
<protein>
    <submittedName>
        <fullName evidence="1">Uncharacterized protein</fullName>
    </submittedName>
</protein>
<sequence>MHALSSDKSDSENHVLTSSPMSETIYENHSGATVTVGETAADQVLPGERANDWSLMSKLKETHENDVES</sequence>
<proteinExistence type="predicted"/>
<feature type="non-terminal residue" evidence="1">
    <location>
        <position position="69"/>
    </location>
</feature>
<organism evidence="1 2">
    <name type="scientific">Lipomyces kononenkoae</name>
    <name type="common">Yeast</name>
    <dbReference type="NCBI Taxonomy" id="34357"/>
    <lineage>
        <taxon>Eukaryota</taxon>
        <taxon>Fungi</taxon>
        <taxon>Dikarya</taxon>
        <taxon>Ascomycota</taxon>
        <taxon>Saccharomycotina</taxon>
        <taxon>Lipomycetes</taxon>
        <taxon>Lipomycetales</taxon>
        <taxon>Lipomycetaceae</taxon>
        <taxon>Lipomyces</taxon>
    </lineage>
</organism>
<name>A0ACC3SPV3_LIPKO</name>
<gene>
    <name evidence="1" type="ORF">V1525DRAFT_392237</name>
</gene>
<reference evidence="2" key="1">
    <citation type="journal article" date="2024" name="Front. Bioeng. Biotechnol.">
        <title>Genome-scale model development and genomic sequencing of the oleaginous clade Lipomyces.</title>
        <authorList>
            <person name="Czajka J.J."/>
            <person name="Han Y."/>
            <person name="Kim J."/>
            <person name="Mondo S.J."/>
            <person name="Hofstad B.A."/>
            <person name="Robles A."/>
            <person name="Haridas S."/>
            <person name="Riley R."/>
            <person name="LaButti K."/>
            <person name="Pangilinan J."/>
            <person name="Andreopoulos W."/>
            <person name="Lipzen A."/>
            <person name="Yan J."/>
            <person name="Wang M."/>
            <person name="Ng V."/>
            <person name="Grigoriev I.V."/>
            <person name="Spatafora J.W."/>
            <person name="Magnuson J.K."/>
            <person name="Baker S.E."/>
            <person name="Pomraning K.R."/>
        </authorList>
    </citation>
    <scope>NUCLEOTIDE SEQUENCE [LARGE SCALE GENOMIC DNA]</scope>
    <source>
        <strain evidence="2">CBS 7786</strain>
    </source>
</reference>
<keyword evidence="2" id="KW-1185">Reference proteome</keyword>
<dbReference type="Proteomes" id="UP001433508">
    <property type="component" value="Unassembled WGS sequence"/>
</dbReference>
<evidence type="ECO:0000313" key="2">
    <source>
        <dbReference type="Proteomes" id="UP001433508"/>
    </source>
</evidence>
<dbReference type="EMBL" id="MU971682">
    <property type="protein sequence ID" value="KAK9233698.1"/>
    <property type="molecule type" value="Genomic_DNA"/>
</dbReference>